<organism evidence="5 6">
    <name type="scientific">Ruminiclostridium hungatei</name>
    <name type="common">Clostridium hungatei</name>
    <dbReference type="NCBI Taxonomy" id="48256"/>
    <lineage>
        <taxon>Bacteria</taxon>
        <taxon>Bacillati</taxon>
        <taxon>Bacillota</taxon>
        <taxon>Clostridia</taxon>
        <taxon>Eubacteriales</taxon>
        <taxon>Oscillospiraceae</taxon>
        <taxon>Ruminiclostridium</taxon>
    </lineage>
</organism>
<sequence length="363" mass="39037">MPTVTVNIPQTTFVASGAPDDNFSTFPLMFVGTDSTYLDCTGLLKINLPQLPLASVDSAILSLAVIVKNGAAPSTVIVNRITADFDTSAVTYSTQPAYVATESQYIVTTEDLYTNIQIDVTELVIDWINGTAENFGIALTTADQLSGVQFATNNIVHEPYFPSLILTYTESPILNTGTNFSYAQLAHLIRQLITFYPANVITVFTRGLAASSITGIPYELYKSSAGTFGAIFILMDSGQQEPIPLQAITAIYTGAGSVYNPSITYLTPPQQFTPGFDTDLITAYYEYLLLETAVTIYAGSNITASGAIYKNEYGLLVLSDPEGNTPIFMPVNNINLILPVFPEAAAARGKKLEISVSEAFGRA</sequence>
<evidence type="ECO:0000313" key="5">
    <source>
        <dbReference type="EMBL" id="OPX45539.1"/>
    </source>
</evidence>
<comment type="subcellular location">
    <subcellularLocation>
        <location evidence="1">Secreted</location>
    </subcellularLocation>
</comment>
<dbReference type="GO" id="GO:0005576">
    <property type="term" value="C:extracellular region"/>
    <property type="evidence" value="ECO:0007669"/>
    <property type="project" value="UniProtKB-SubCell"/>
</dbReference>
<feature type="domain" description="Carbohydrate-binding module family 96" evidence="4">
    <location>
        <begin position="3"/>
        <end position="155"/>
    </location>
</feature>
<dbReference type="Proteomes" id="UP000191554">
    <property type="component" value="Unassembled WGS sequence"/>
</dbReference>
<dbReference type="STRING" id="48256.CLHUN_09140"/>
<evidence type="ECO:0000259" key="4">
    <source>
        <dbReference type="Pfam" id="PF24517"/>
    </source>
</evidence>
<evidence type="ECO:0000256" key="3">
    <source>
        <dbReference type="ARBA" id="ARBA00022729"/>
    </source>
</evidence>
<evidence type="ECO:0000256" key="1">
    <source>
        <dbReference type="ARBA" id="ARBA00004613"/>
    </source>
</evidence>
<reference evidence="5 6" key="1">
    <citation type="submission" date="2017-03" db="EMBL/GenBank/DDBJ databases">
        <title>Genome sequence of Clostridium hungatei DSM 14427.</title>
        <authorList>
            <person name="Poehlein A."/>
            <person name="Daniel R."/>
        </authorList>
    </citation>
    <scope>NUCLEOTIDE SEQUENCE [LARGE SCALE GENOMIC DNA]</scope>
    <source>
        <strain evidence="5 6">DSM 14427</strain>
    </source>
</reference>
<proteinExistence type="predicted"/>
<dbReference type="NCBIfam" id="NF033679">
    <property type="entry name" value="DNRLRE_dom"/>
    <property type="match status" value="1"/>
</dbReference>
<dbReference type="AlphaFoldDB" id="A0A1V4SNS6"/>
<evidence type="ECO:0000256" key="2">
    <source>
        <dbReference type="ARBA" id="ARBA00022525"/>
    </source>
</evidence>
<dbReference type="InterPro" id="IPR055372">
    <property type="entry name" value="CBM96"/>
</dbReference>
<dbReference type="RefSeq" id="WP_080063364.1">
    <property type="nucleotide sequence ID" value="NZ_MZGX01000004.1"/>
</dbReference>
<dbReference type="EMBL" id="MZGX01000004">
    <property type="protein sequence ID" value="OPX45539.1"/>
    <property type="molecule type" value="Genomic_DNA"/>
</dbReference>
<accession>A0A1V4SNS6</accession>
<dbReference type="Pfam" id="PF24517">
    <property type="entry name" value="CBM96"/>
    <property type="match status" value="1"/>
</dbReference>
<gene>
    <name evidence="5" type="ORF">CLHUN_09140</name>
</gene>
<keyword evidence="2" id="KW-0964">Secreted</keyword>
<protein>
    <recommendedName>
        <fullName evidence="4">Carbohydrate-binding module family 96 domain-containing protein</fullName>
    </recommendedName>
</protein>
<evidence type="ECO:0000313" key="6">
    <source>
        <dbReference type="Proteomes" id="UP000191554"/>
    </source>
</evidence>
<keyword evidence="3" id="KW-0732">Signal</keyword>
<comment type="caution">
    <text evidence="5">The sequence shown here is derived from an EMBL/GenBank/DDBJ whole genome shotgun (WGS) entry which is preliminary data.</text>
</comment>
<keyword evidence="6" id="KW-1185">Reference proteome</keyword>
<name>A0A1V4SNS6_RUMHU</name>
<dbReference type="OrthoDB" id="1730265at2"/>